<name>A0A8H7ZNV1_9FUNG</name>
<organism evidence="2 3">
    <name type="scientific">Olpidium bornovanus</name>
    <dbReference type="NCBI Taxonomy" id="278681"/>
    <lineage>
        <taxon>Eukaryota</taxon>
        <taxon>Fungi</taxon>
        <taxon>Fungi incertae sedis</taxon>
        <taxon>Olpidiomycota</taxon>
        <taxon>Olpidiomycotina</taxon>
        <taxon>Olpidiomycetes</taxon>
        <taxon>Olpidiales</taxon>
        <taxon>Olpidiaceae</taxon>
        <taxon>Olpidium</taxon>
    </lineage>
</organism>
<dbReference type="OrthoDB" id="1740642at2759"/>
<comment type="caution">
    <text evidence="2">The sequence shown here is derived from an EMBL/GenBank/DDBJ whole genome shotgun (WGS) entry which is preliminary data.</text>
</comment>
<proteinExistence type="predicted"/>
<evidence type="ECO:0000259" key="1">
    <source>
        <dbReference type="Pfam" id="PF07727"/>
    </source>
</evidence>
<reference evidence="2 3" key="1">
    <citation type="journal article" name="Sci. Rep.">
        <title>Genome-scale phylogenetic analyses confirm Olpidium as the closest living zoosporic fungus to the non-flagellated, terrestrial fungi.</title>
        <authorList>
            <person name="Chang Y."/>
            <person name="Rochon D."/>
            <person name="Sekimoto S."/>
            <person name="Wang Y."/>
            <person name="Chovatia M."/>
            <person name="Sandor L."/>
            <person name="Salamov A."/>
            <person name="Grigoriev I.V."/>
            <person name="Stajich J.E."/>
            <person name="Spatafora J.W."/>
        </authorList>
    </citation>
    <scope>NUCLEOTIDE SEQUENCE [LARGE SCALE GENOMIC DNA]</scope>
    <source>
        <strain evidence="2">S191</strain>
    </source>
</reference>
<dbReference type="PANTHER" id="PTHR11439">
    <property type="entry name" value="GAG-POL-RELATED RETROTRANSPOSON"/>
    <property type="match status" value="1"/>
</dbReference>
<dbReference type="Pfam" id="PF07727">
    <property type="entry name" value="RVT_2"/>
    <property type="match status" value="1"/>
</dbReference>
<dbReference type="AlphaFoldDB" id="A0A8H7ZNV1"/>
<evidence type="ECO:0000313" key="2">
    <source>
        <dbReference type="EMBL" id="KAG5456943.1"/>
    </source>
</evidence>
<evidence type="ECO:0000313" key="3">
    <source>
        <dbReference type="Proteomes" id="UP000673691"/>
    </source>
</evidence>
<feature type="domain" description="Reverse transcriptase Ty1/copia-type" evidence="1">
    <location>
        <begin position="2"/>
        <end position="77"/>
    </location>
</feature>
<dbReference type="Proteomes" id="UP000673691">
    <property type="component" value="Unassembled WGS sequence"/>
</dbReference>
<gene>
    <name evidence="2" type="ORF">BJ554DRAFT_3174</name>
</gene>
<dbReference type="EMBL" id="JAEFCI010010905">
    <property type="protein sequence ID" value="KAG5456943.1"/>
    <property type="molecule type" value="Genomic_DNA"/>
</dbReference>
<dbReference type="InterPro" id="IPR013103">
    <property type="entry name" value="RVT_2"/>
</dbReference>
<protein>
    <recommendedName>
        <fullName evidence="1">Reverse transcriptase Ty1/copia-type domain-containing protein</fullName>
    </recommendedName>
</protein>
<keyword evidence="3" id="KW-1185">Reference proteome</keyword>
<accession>A0A8H7ZNV1</accession>
<sequence>MDNILIAGPDKALITKIEAELESKFKMSDGSNLTFILGVRVSAHQDGMRAMDQSHYDAQLLSKYGMQGAKPVATPLEKGAMESLVETGTDATPIETGRYAEAIGSLLWLASMTRPDMAFAAAFLARFSAFPNARHWGTVKRAFRYLRGTTGIRITFTGPYGTSGASLTVYRAVGLAADVKISKRSKHINIKYHHLRRCAADGIIRIEHVSSTSNLADVCTKPIERIKFAGLRDKLGMRVV</sequence>